<dbReference type="Proteomes" id="UP000241690">
    <property type="component" value="Unassembled WGS sequence"/>
</dbReference>
<organism evidence="2 3">
    <name type="scientific">Trichoderma harzianum CBS 226.95</name>
    <dbReference type="NCBI Taxonomy" id="983964"/>
    <lineage>
        <taxon>Eukaryota</taxon>
        <taxon>Fungi</taxon>
        <taxon>Dikarya</taxon>
        <taxon>Ascomycota</taxon>
        <taxon>Pezizomycotina</taxon>
        <taxon>Sordariomycetes</taxon>
        <taxon>Hypocreomycetidae</taxon>
        <taxon>Hypocreales</taxon>
        <taxon>Hypocreaceae</taxon>
        <taxon>Trichoderma</taxon>
    </lineage>
</organism>
<evidence type="ECO:0000256" key="1">
    <source>
        <dbReference type="SAM" id="MobiDB-lite"/>
    </source>
</evidence>
<reference evidence="2 3" key="1">
    <citation type="submission" date="2016-07" db="EMBL/GenBank/DDBJ databases">
        <title>Multiple horizontal gene transfer events from other fungi enriched the ability of initially mycotrophic Trichoderma (Ascomycota) to feed on dead plant biomass.</title>
        <authorList>
            <consortium name="DOE Joint Genome Institute"/>
            <person name="Aerts A."/>
            <person name="Atanasova L."/>
            <person name="Chenthamara K."/>
            <person name="Zhang J."/>
            <person name="Grujic M."/>
            <person name="Henrissat B."/>
            <person name="Kuo A."/>
            <person name="Salamov A."/>
            <person name="Lipzen A."/>
            <person name="Labutti K."/>
            <person name="Barry K."/>
            <person name="Miao Y."/>
            <person name="Rahimi M.J."/>
            <person name="Shen Q."/>
            <person name="Grigoriev I.V."/>
            <person name="Kubicek C.P."/>
            <person name="Druzhinina I.S."/>
        </authorList>
    </citation>
    <scope>NUCLEOTIDE SEQUENCE [LARGE SCALE GENOMIC DNA]</scope>
    <source>
        <strain evidence="2 3">CBS 226.95</strain>
    </source>
</reference>
<dbReference type="RefSeq" id="XP_024768979.1">
    <property type="nucleotide sequence ID" value="XM_024913994.1"/>
</dbReference>
<proteinExistence type="predicted"/>
<gene>
    <name evidence="2" type="ORF">M431DRAFT_277461</name>
</gene>
<feature type="region of interest" description="Disordered" evidence="1">
    <location>
        <begin position="73"/>
        <end position="93"/>
    </location>
</feature>
<keyword evidence="3" id="KW-1185">Reference proteome</keyword>
<dbReference type="EMBL" id="KZ679693">
    <property type="protein sequence ID" value="PTB49302.1"/>
    <property type="molecule type" value="Genomic_DNA"/>
</dbReference>
<evidence type="ECO:0000313" key="3">
    <source>
        <dbReference type="Proteomes" id="UP000241690"/>
    </source>
</evidence>
<name>A0A2T3ZWW0_TRIHA</name>
<sequence>MLKESIKSAYFRNRLPVGACTGAWLCGLIGSAYGFWIQNRNTPALESSFVYAGSGISRNRGLRAAVGCELSAEHQRRGSFSSKSRKKQKPVAS</sequence>
<dbReference type="GeneID" id="36622559"/>
<accession>A0A2T3ZWW0</accession>
<feature type="compositionally biased region" description="Basic residues" evidence="1">
    <location>
        <begin position="83"/>
        <end position="93"/>
    </location>
</feature>
<dbReference type="AlphaFoldDB" id="A0A2T3ZWW0"/>
<evidence type="ECO:0000313" key="2">
    <source>
        <dbReference type="EMBL" id="PTB49302.1"/>
    </source>
</evidence>
<protein>
    <submittedName>
        <fullName evidence="2">Uncharacterized protein</fullName>
    </submittedName>
</protein>